<gene>
    <name evidence="1" type="ORF">SDC9_141376</name>
</gene>
<name>A0A645DY41_9ZZZZ</name>
<dbReference type="AlphaFoldDB" id="A0A645DY41"/>
<proteinExistence type="predicted"/>
<organism evidence="1">
    <name type="scientific">bioreactor metagenome</name>
    <dbReference type="NCBI Taxonomy" id="1076179"/>
    <lineage>
        <taxon>unclassified sequences</taxon>
        <taxon>metagenomes</taxon>
        <taxon>ecological metagenomes</taxon>
    </lineage>
</organism>
<protein>
    <submittedName>
        <fullName evidence="1">Uncharacterized protein</fullName>
    </submittedName>
</protein>
<sequence>MPEFVHFKKQDVQELDSVKMMKLLEDQSTIKRTSFLRQFKNLVIIIKSRIKESILVLVGQKIVEILLK</sequence>
<reference evidence="1" key="1">
    <citation type="submission" date="2019-08" db="EMBL/GenBank/DDBJ databases">
        <authorList>
            <person name="Kucharzyk K."/>
            <person name="Murdoch R.W."/>
            <person name="Higgins S."/>
            <person name="Loffler F."/>
        </authorList>
    </citation>
    <scope>NUCLEOTIDE SEQUENCE</scope>
</reference>
<dbReference type="EMBL" id="VSSQ01040903">
    <property type="protein sequence ID" value="MPM94231.1"/>
    <property type="molecule type" value="Genomic_DNA"/>
</dbReference>
<comment type="caution">
    <text evidence="1">The sequence shown here is derived from an EMBL/GenBank/DDBJ whole genome shotgun (WGS) entry which is preliminary data.</text>
</comment>
<evidence type="ECO:0000313" key="1">
    <source>
        <dbReference type="EMBL" id="MPM94231.1"/>
    </source>
</evidence>
<accession>A0A645DY41</accession>